<dbReference type="Gene3D" id="3.90.550.20">
    <property type="match status" value="1"/>
</dbReference>
<dbReference type="InterPro" id="IPR051706">
    <property type="entry name" value="Glycosyltransferase_domain"/>
</dbReference>
<keyword evidence="1" id="KW-0808">Transferase</keyword>
<dbReference type="InterPro" id="IPR029044">
    <property type="entry name" value="Nucleotide-diphossugar_trans"/>
</dbReference>
<evidence type="ECO:0000313" key="3">
    <source>
        <dbReference type="Proteomes" id="UP001270004"/>
    </source>
</evidence>
<dbReference type="GO" id="GO:0016020">
    <property type="term" value="C:membrane"/>
    <property type="evidence" value="ECO:0007669"/>
    <property type="project" value="GOC"/>
</dbReference>
<name>A0AAW9DEK2_STRSU</name>
<dbReference type="EMBL" id="JAWWZK010000005">
    <property type="protein sequence ID" value="MDX5037422.1"/>
    <property type="molecule type" value="Genomic_DNA"/>
</dbReference>
<gene>
    <name evidence="2" type="ORF">SHY70_03895</name>
</gene>
<organism evidence="2 3">
    <name type="scientific">Streptococcus suis</name>
    <dbReference type="NCBI Taxonomy" id="1307"/>
    <lineage>
        <taxon>Bacteria</taxon>
        <taxon>Bacillati</taxon>
        <taxon>Bacillota</taxon>
        <taxon>Bacilli</taxon>
        <taxon>Lactobacillales</taxon>
        <taxon>Streptococcaceae</taxon>
        <taxon>Streptococcus</taxon>
    </lineage>
</organism>
<dbReference type="AlphaFoldDB" id="A0AAW9DEK2"/>
<dbReference type="InterPro" id="IPR007577">
    <property type="entry name" value="GlycoTrfase_DXD_sugar-bd_CS"/>
</dbReference>
<reference evidence="2" key="1">
    <citation type="submission" date="2023-11" db="EMBL/GenBank/DDBJ databases">
        <title>Antimicrobial resistance in invasive Streptococcus suis isolated in Spain and the associated genetic mechanisms.</title>
        <authorList>
            <person name="Uruen C."/>
            <person name="Arenas J.A."/>
        </authorList>
    </citation>
    <scope>NUCLEOTIDE SEQUENCE</scope>
    <source>
        <strain evidence="2">Ss_70</strain>
    </source>
</reference>
<dbReference type="PANTHER" id="PTHR32385:SF15">
    <property type="entry name" value="INOSITOL PHOSPHOCERAMIDE MANNOSYLTRANSFERASE 1"/>
    <property type="match status" value="1"/>
</dbReference>
<proteinExistence type="predicted"/>
<sequence>MIPKKIHYCWFGGNPLPENVKRCIDSWKKYCSEYEIIEWNENNYDVKKNGYLSKMYSEKKYAFVSDFARLDIIYNNGGIYLDTDVELIKNIDDLLQEQCFMGCELPGEVNTGVGFGANKGFRFLEENMEKYINDESVFDKTCVEITTAILKDKGIRKVADIQMIDNITVYPPEYFAPLNMLTNKLKITENTYSIHHYDSSWYVGNVKWKKKVLPYKIILRKIVDNIFGEGTYSRIKMLIRSTND</sequence>
<protein>
    <submittedName>
        <fullName evidence="2">Glycosyltransferase</fullName>
    </submittedName>
</protein>
<dbReference type="Proteomes" id="UP001270004">
    <property type="component" value="Unassembled WGS sequence"/>
</dbReference>
<dbReference type="SUPFAM" id="SSF53448">
    <property type="entry name" value="Nucleotide-diphospho-sugar transferases"/>
    <property type="match status" value="1"/>
</dbReference>
<dbReference type="PANTHER" id="PTHR32385">
    <property type="entry name" value="MANNOSYL PHOSPHORYLINOSITOL CERAMIDE SYNTHASE"/>
    <property type="match status" value="1"/>
</dbReference>
<dbReference type="Pfam" id="PF04488">
    <property type="entry name" value="Gly_transf_sug"/>
    <property type="match status" value="1"/>
</dbReference>
<dbReference type="GO" id="GO:0000030">
    <property type="term" value="F:mannosyltransferase activity"/>
    <property type="evidence" value="ECO:0007669"/>
    <property type="project" value="TreeGrafter"/>
</dbReference>
<dbReference type="GO" id="GO:0051999">
    <property type="term" value="P:mannosyl-inositol phosphorylceramide biosynthetic process"/>
    <property type="evidence" value="ECO:0007669"/>
    <property type="project" value="TreeGrafter"/>
</dbReference>
<evidence type="ECO:0000256" key="1">
    <source>
        <dbReference type="ARBA" id="ARBA00022679"/>
    </source>
</evidence>
<dbReference type="RefSeq" id="WP_024389078.1">
    <property type="nucleotide sequence ID" value="NZ_CEGP01000107.1"/>
</dbReference>
<accession>A0AAW9DEK2</accession>
<comment type="caution">
    <text evidence="2">The sequence shown here is derived from an EMBL/GenBank/DDBJ whole genome shotgun (WGS) entry which is preliminary data.</text>
</comment>
<evidence type="ECO:0000313" key="2">
    <source>
        <dbReference type="EMBL" id="MDX5037422.1"/>
    </source>
</evidence>